<feature type="region of interest" description="Disordered" evidence="1">
    <location>
        <begin position="67"/>
        <end position="99"/>
    </location>
</feature>
<gene>
    <name evidence="2" type="ORF">AAFF_G00060360</name>
</gene>
<reference evidence="2" key="1">
    <citation type="journal article" date="2023" name="Science">
        <title>Genome structures resolve the early diversification of teleost fishes.</title>
        <authorList>
            <person name="Parey E."/>
            <person name="Louis A."/>
            <person name="Montfort J."/>
            <person name="Bouchez O."/>
            <person name="Roques C."/>
            <person name="Iampietro C."/>
            <person name="Lluch J."/>
            <person name="Castinel A."/>
            <person name="Donnadieu C."/>
            <person name="Desvignes T."/>
            <person name="Floi Bucao C."/>
            <person name="Jouanno E."/>
            <person name="Wen M."/>
            <person name="Mejri S."/>
            <person name="Dirks R."/>
            <person name="Jansen H."/>
            <person name="Henkel C."/>
            <person name="Chen W.J."/>
            <person name="Zahm M."/>
            <person name="Cabau C."/>
            <person name="Klopp C."/>
            <person name="Thompson A.W."/>
            <person name="Robinson-Rechavi M."/>
            <person name="Braasch I."/>
            <person name="Lecointre G."/>
            <person name="Bobe J."/>
            <person name="Postlethwait J.H."/>
            <person name="Berthelot C."/>
            <person name="Roest Crollius H."/>
            <person name="Guiguen Y."/>
        </authorList>
    </citation>
    <scope>NUCLEOTIDE SEQUENCE</scope>
    <source>
        <strain evidence="2">NC1722</strain>
    </source>
</reference>
<dbReference type="AlphaFoldDB" id="A0AAD7S083"/>
<feature type="compositionally biased region" description="Basic and acidic residues" evidence="1">
    <location>
        <begin position="117"/>
        <end position="142"/>
    </location>
</feature>
<organism evidence="2 3">
    <name type="scientific">Aldrovandia affinis</name>
    <dbReference type="NCBI Taxonomy" id="143900"/>
    <lineage>
        <taxon>Eukaryota</taxon>
        <taxon>Metazoa</taxon>
        <taxon>Chordata</taxon>
        <taxon>Craniata</taxon>
        <taxon>Vertebrata</taxon>
        <taxon>Euteleostomi</taxon>
        <taxon>Actinopterygii</taxon>
        <taxon>Neopterygii</taxon>
        <taxon>Teleostei</taxon>
        <taxon>Notacanthiformes</taxon>
        <taxon>Halosauridae</taxon>
        <taxon>Aldrovandia</taxon>
    </lineage>
</organism>
<keyword evidence="3" id="KW-1185">Reference proteome</keyword>
<dbReference type="Proteomes" id="UP001221898">
    <property type="component" value="Unassembled WGS sequence"/>
</dbReference>
<accession>A0AAD7S083</accession>
<comment type="caution">
    <text evidence="2">The sequence shown here is derived from an EMBL/GenBank/DDBJ whole genome shotgun (WGS) entry which is preliminary data.</text>
</comment>
<sequence>MSCLTVDGILSWKAACVFTKHQGKTVCRAGNDPNKRPGEKNVSISWAGAATEGQTRPRMTVGVSVYSALPPSRQATPPPAPRSAKRRAYSPRLPGEERRGDEALLCHRTLFRVHDDKQDTFRRPTPNERRLNAERLRAARPERRQRHTGGPTAEEGEPSVLSQPYGGMTFPTRSGQLASRGRLCRSALTNPGTWSPPYPSRYKPISQLRPQLRTYSGPGIVWWGGPGSTARGQRAAMERPTSVSRKEESGADTPPEAFARSEAVQGLLSSGVLETDSSLGST</sequence>
<feature type="region of interest" description="Disordered" evidence="1">
    <location>
        <begin position="117"/>
        <end position="165"/>
    </location>
</feature>
<name>A0AAD7S083_9TELE</name>
<feature type="region of interest" description="Disordered" evidence="1">
    <location>
        <begin position="229"/>
        <end position="257"/>
    </location>
</feature>
<dbReference type="EMBL" id="JAINUG010000136">
    <property type="protein sequence ID" value="KAJ8393563.1"/>
    <property type="molecule type" value="Genomic_DNA"/>
</dbReference>
<evidence type="ECO:0000313" key="3">
    <source>
        <dbReference type="Proteomes" id="UP001221898"/>
    </source>
</evidence>
<proteinExistence type="predicted"/>
<evidence type="ECO:0000313" key="2">
    <source>
        <dbReference type="EMBL" id="KAJ8393563.1"/>
    </source>
</evidence>
<evidence type="ECO:0000256" key="1">
    <source>
        <dbReference type="SAM" id="MobiDB-lite"/>
    </source>
</evidence>
<protein>
    <submittedName>
        <fullName evidence="2">Uncharacterized protein</fullName>
    </submittedName>
</protein>